<feature type="region of interest" description="Disordered" evidence="1">
    <location>
        <begin position="1"/>
        <end position="43"/>
    </location>
</feature>
<gene>
    <name evidence="2" type="ORF">Glove_334g79</name>
</gene>
<evidence type="ECO:0000313" key="3">
    <source>
        <dbReference type="Proteomes" id="UP000266861"/>
    </source>
</evidence>
<reference evidence="2 3" key="1">
    <citation type="submission" date="2018-08" db="EMBL/GenBank/DDBJ databases">
        <title>Genome and evolution of the arbuscular mycorrhizal fungus Diversispora epigaea (formerly Glomus versiforme) and its bacterial endosymbionts.</title>
        <authorList>
            <person name="Sun X."/>
            <person name="Fei Z."/>
            <person name="Harrison M."/>
        </authorList>
    </citation>
    <scope>NUCLEOTIDE SEQUENCE [LARGE SCALE GENOMIC DNA]</scope>
    <source>
        <strain evidence="2 3">IT104</strain>
    </source>
</reference>
<feature type="region of interest" description="Disordered" evidence="1">
    <location>
        <begin position="55"/>
        <end position="81"/>
    </location>
</feature>
<organism evidence="2 3">
    <name type="scientific">Diversispora epigaea</name>
    <dbReference type="NCBI Taxonomy" id="1348612"/>
    <lineage>
        <taxon>Eukaryota</taxon>
        <taxon>Fungi</taxon>
        <taxon>Fungi incertae sedis</taxon>
        <taxon>Mucoromycota</taxon>
        <taxon>Glomeromycotina</taxon>
        <taxon>Glomeromycetes</taxon>
        <taxon>Diversisporales</taxon>
        <taxon>Diversisporaceae</taxon>
        <taxon>Diversispora</taxon>
    </lineage>
</organism>
<protein>
    <submittedName>
        <fullName evidence="2">Uncharacterized protein</fullName>
    </submittedName>
</protein>
<sequence length="81" mass="9707">MTAEKRFSTAHASSIIIHETNGMNDGWQEKKRKKRRKQNGLKIGEYTMERMKWKNELQIGETNRMNNGRQEKKKKKKKKTE</sequence>
<feature type="compositionally biased region" description="Basic residues" evidence="1">
    <location>
        <begin position="71"/>
        <end position="81"/>
    </location>
</feature>
<feature type="compositionally biased region" description="Basic residues" evidence="1">
    <location>
        <begin position="30"/>
        <end position="39"/>
    </location>
</feature>
<evidence type="ECO:0000313" key="2">
    <source>
        <dbReference type="EMBL" id="RHZ62855.1"/>
    </source>
</evidence>
<comment type="caution">
    <text evidence="2">The sequence shown here is derived from an EMBL/GenBank/DDBJ whole genome shotgun (WGS) entry which is preliminary data.</text>
</comment>
<dbReference type="EMBL" id="PQFF01000305">
    <property type="protein sequence ID" value="RHZ62855.1"/>
    <property type="molecule type" value="Genomic_DNA"/>
</dbReference>
<keyword evidence="3" id="KW-1185">Reference proteome</keyword>
<dbReference type="Proteomes" id="UP000266861">
    <property type="component" value="Unassembled WGS sequence"/>
</dbReference>
<evidence type="ECO:0000256" key="1">
    <source>
        <dbReference type="SAM" id="MobiDB-lite"/>
    </source>
</evidence>
<name>A0A397HIF3_9GLOM</name>
<dbReference type="AlphaFoldDB" id="A0A397HIF3"/>
<accession>A0A397HIF3</accession>
<proteinExistence type="predicted"/>